<evidence type="ECO:0000256" key="2">
    <source>
        <dbReference type="ARBA" id="ARBA00009749"/>
    </source>
</evidence>
<evidence type="ECO:0000313" key="11">
    <source>
        <dbReference type="EMBL" id="EFK55217.1"/>
    </source>
</evidence>
<dbReference type="InterPro" id="IPR006669">
    <property type="entry name" value="MgtE_transporter"/>
</dbReference>
<dbReference type="InterPro" id="IPR046342">
    <property type="entry name" value="CBS_dom_sf"/>
</dbReference>
<dbReference type="InterPro" id="IPR006667">
    <property type="entry name" value="SLC41_membr_dom"/>
</dbReference>
<dbReference type="InterPro" id="IPR006668">
    <property type="entry name" value="Mg_transptr_MgtE_intracell_dom"/>
</dbReference>
<dbReference type="Gene3D" id="3.10.580.10">
    <property type="entry name" value="CBS-domain"/>
    <property type="match status" value="1"/>
</dbReference>
<name>D7WBI6_9CORY</name>
<proteinExistence type="inferred from homology"/>
<comment type="caution">
    <text evidence="11">The sequence shown here is derived from an EMBL/GenBank/DDBJ whole genome shotgun (WGS) entry which is preliminary data.</text>
</comment>
<feature type="transmembrane region" description="Helical" evidence="9">
    <location>
        <begin position="441"/>
        <end position="465"/>
    </location>
</feature>
<evidence type="ECO:0000256" key="4">
    <source>
        <dbReference type="ARBA" id="ARBA00022692"/>
    </source>
</evidence>
<dbReference type="SUPFAM" id="SSF54631">
    <property type="entry name" value="CBS-domain pair"/>
    <property type="match status" value="1"/>
</dbReference>
<evidence type="ECO:0000256" key="6">
    <source>
        <dbReference type="ARBA" id="ARBA00022989"/>
    </source>
</evidence>
<dbReference type="SUPFAM" id="SSF161093">
    <property type="entry name" value="MgtE membrane domain-like"/>
    <property type="match status" value="1"/>
</dbReference>
<dbReference type="PANTHER" id="PTHR43773">
    <property type="entry name" value="MAGNESIUM TRANSPORTER MGTE"/>
    <property type="match status" value="1"/>
</dbReference>
<dbReference type="Pfam" id="PF03448">
    <property type="entry name" value="MgtE_N"/>
    <property type="match status" value="1"/>
</dbReference>
<dbReference type="Gene3D" id="1.25.60.10">
    <property type="entry name" value="MgtE N-terminal domain-like"/>
    <property type="match status" value="1"/>
</dbReference>
<keyword evidence="4 9" id="KW-0812">Transmembrane</keyword>
<evidence type="ECO:0000256" key="3">
    <source>
        <dbReference type="ARBA" id="ARBA00022448"/>
    </source>
</evidence>
<accession>D7WBI6</accession>
<feature type="transmembrane region" description="Helical" evidence="9">
    <location>
        <begin position="477"/>
        <end position="500"/>
    </location>
</feature>
<dbReference type="AlphaFoldDB" id="D7WBI6"/>
<dbReference type="GO" id="GO:0015095">
    <property type="term" value="F:magnesium ion transmembrane transporter activity"/>
    <property type="evidence" value="ECO:0007669"/>
    <property type="project" value="UniProtKB-UniRule"/>
</dbReference>
<gene>
    <name evidence="11" type="primary">mgtE</name>
    <name evidence="11" type="ORF">HMPREF0291_10475</name>
</gene>
<keyword evidence="5 9" id="KW-0460">Magnesium</keyword>
<evidence type="ECO:0000256" key="1">
    <source>
        <dbReference type="ARBA" id="ARBA00004141"/>
    </source>
</evidence>
<protein>
    <recommendedName>
        <fullName evidence="9">Magnesium transporter MgtE</fullName>
    </recommendedName>
</protein>
<dbReference type="eggNOG" id="COG2239">
    <property type="taxonomic scope" value="Bacteria"/>
</dbReference>
<evidence type="ECO:0000256" key="5">
    <source>
        <dbReference type="ARBA" id="ARBA00022842"/>
    </source>
</evidence>
<keyword evidence="9" id="KW-1003">Cell membrane</keyword>
<organism evidence="11 12">
    <name type="scientific">Corynebacterium genitalium ATCC 33030</name>
    <dbReference type="NCBI Taxonomy" id="585529"/>
    <lineage>
        <taxon>Bacteria</taxon>
        <taxon>Bacillati</taxon>
        <taxon>Actinomycetota</taxon>
        <taxon>Actinomycetes</taxon>
        <taxon>Mycobacteriales</taxon>
        <taxon>Corynebacteriaceae</taxon>
        <taxon>Corynebacterium</taxon>
    </lineage>
</organism>
<dbReference type="Pfam" id="PF00571">
    <property type="entry name" value="CBS"/>
    <property type="match status" value="1"/>
</dbReference>
<dbReference type="Pfam" id="PF01769">
    <property type="entry name" value="MgtE"/>
    <property type="match status" value="1"/>
</dbReference>
<reference evidence="11" key="1">
    <citation type="submission" date="2010-06" db="EMBL/GenBank/DDBJ databases">
        <authorList>
            <person name="Muzny D."/>
            <person name="Qin X."/>
            <person name="Buhay C."/>
            <person name="Dugan-Rocha S."/>
            <person name="Ding Y."/>
            <person name="Chen G."/>
            <person name="Hawes A."/>
            <person name="Holder M."/>
            <person name="Jhangiani S."/>
            <person name="Johnson A."/>
            <person name="Khan Z."/>
            <person name="Li Z."/>
            <person name="Liu W."/>
            <person name="Liu X."/>
            <person name="Perez L."/>
            <person name="Shen H."/>
            <person name="Wang Q."/>
            <person name="Watt J."/>
            <person name="Xi L."/>
            <person name="Xin Y."/>
            <person name="Zhou J."/>
            <person name="Deng J."/>
            <person name="Jiang H."/>
            <person name="Liu Y."/>
            <person name="Qu J."/>
            <person name="Song X.-Z."/>
            <person name="Zhang L."/>
            <person name="Villasana D."/>
            <person name="Johnson A."/>
            <person name="Liu J."/>
            <person name="Liyanage D."/>
            <person name="Lorensuhewa L."/>
            <person name="Robinson T."/>
            <person name="Song A."/>
            <person name="Song B.-B."/>
            <person name="Dinh H."/>
            <person name="Thornton R."/>
            <person name="Coyle M."/>
            <person name="Francisco L."/>
            <person name="Jackson L."/>
            <person name="Javaid M."/>
            <person name="Korchina V."/>
            <person name="Kovar C."/>
            <person name="Mata R."/>
            <person name="Mathew T."/>
            <person name="Ngo R."/>
            <person name="Nguyen L."/>
            <person name="Nguyen N."/>
            <person name="Okwuonu G."/>
            <person name="Ongeri F."/>
            <person name="Pham C."/>
            <person name="Simmons D."/>
            <person name="Wilczek-Boney K."/>
            <person name="Hale W."/>
            <person name="Jakkamsetti A."/>
            <person name="Pham P."/>
            <person name="Ruth R."/>
            <person name="San Lucas F."/>
            <person name="Warren J."/>
            <person name="Zhang J."/>
            <person name="Zhao Z."/>
            <person name="Zhou C."/>
            <person name="Zhu D."/>
            <person name="Lee S."/>
            <person name="Bess C."/>
            <person name="Blankenburg K."/>
            <person name="Forbes L."/>
            <person name="Fu Q."/>
            <person name="Gubbala S."/>
            <person name="Hirani K."/>
            <person name="Jayaseelan J.C."/>
            <person name="Lara F."/>
            <person name="Munidasa M."/>
            <person name="Palculict T."/>
            <person name="Patil S."/>
            <person name="Pu L.-L."/>
            <person name="Saada N."/>
            <person name="Tang L."/>
            <person name="Weissenberger G."/>
            <person name="Zhu Y."/>
            <person name="Hemphill L."/>
            <person name="Shang Y."/>
            <person name="Youmans B."/>
            <person name="Ayvaz T."/>
            <person name="Ross M."/>
            <person name="Santibanez J."/>
            <person name="Aqrawi P."/>
            <person name="Gross S."/>
            <person name="Joshi V."/>
            <person name="Fowler G."/>
            <person name="Nazareth L."/>
            <person name="Reid J."/>
            <person name="Worley K."/>
            <person name="Petrosino J."/>
            <person name="Highlander S."/>
            <person name="Gibbs R."/>
        </authorList>
    </citation>
    <scope>NUCLEOTIDE SEQUENCE [LARGE SCALE GENOMIC DNA]</scope>
    <source>
        <strain evidence="11">ATCC 33030</strain>
    </source>
</reference>
<comment type="similarity">
    <text evidence="2 9">Belongs to the SLC41A transporter family.</text>
</comment>
<keyword evidence="12" id="KW-1185">Reference proteome</keyword>
<dbReference type="PROSITE" id="PS51371">
    <property type="entry name" value="CBS"/>
    <property type="match status" value="1"/>
</dbReference>
<dbReference type="Proteomes" id="UP000004208">
    <property type="component" value="Unassembled WGS sequence"/>
</dbReference>
<dbReference type="SMART" id="SM00924">
    <property type="entry name" value="MgtE_N"/>
    <property type="match status" value="1"/>
</dbReference>
<keyword evidence="6 9" id="KW-1133">Transmembrane helix</keyword>
<comment type="function">
    <text evidence="9">Acts as a magnesium transporter.</text>
</comment>
<keyword evidence="7 9" id="KW-0472">Membrane</keyword>
<evidence type="ECO:0000256" key="8">
    <source>
        <dbReference type="PROSITE-ProRule" id="PRU00703"/>
    </source>
</evidence>
<dbReference type="NCBIfam" id="TIGR00400">
    <property type="entry name" value="mgtE"/>
    <property type="match status" value="1"/>
</dbReference>
<feature type="domain" description="CBS" evidence="10">
    <location>
        <begin position="192"/>
        <end position="255"/>
    </location>
</feature>
<evidence type="ECO:0000256" key="7">
    <source>
        <dbReference type="ARBA" id="ARBA00023136"/>
    </source>
</evidence>
<feature type="transmembrane region" description="Helical" evidence="9">
    <location>
        <begin position="339"/>
        <end position="359"/>
    </location>
</feature>
<dbReference type="PANTHER" id="PTHR43773:SF1">
    <property type="entry name" value="MAGNESIUM TRANSPORTER MGTE"/>
    <property type="match status" value="1"/>
</dbReference>
<comment type="subcellular location">
    <subcellularLocation>
        <location evidence="9">Cell membrane</location>
        <topology evidence="9">Multi-pass membrane protein</topology>
    </subcellularLocation>
    <subcellularLocation>
        <location evidence="1">Membrane</location>
        <topology evidence="1">Multi-pass membrane protein</topology>
    </subcellularLocation>
</comment>
<keyword evidence="3 9" id="KW-0813">Transport</keyword>
<dbReference type="Gene3D" id="1.10.357.20">
    <property type="entry name" value="SLC41 divalent cation transporters, integral membrane domain"/>
    <property type="match status" value="1"/>
</dbReference>
<keyword evidence="9" id="KW-0479">Metal-binding</keyword>
<dbReference type="InterPro" id="IPR036739">
    <property type="entry name" value="SLC41_membr_dom_sf"/>
</dbReference>
<evidence type="ECO:0000259" key="10">
    <source>
        <dbReference type="PROSITE" id="PS51371"/>
    </source>
</evidence>
<comment type="subunit">
    <text evidence="9">Homodimer.</text>
</comment>
<dbReference type="EMBL" id="ACLJ02000001">
    <property type="protein sequence ID" value="EFK55217.1"/>
    <property type="molecule type" value="Genomic_DNA"/>
</dbReference>
<dbReference type="GO" id="GO:0005886">
    <property type="term" value="C:plasma membrane"/>
    <property type="evidence" value="ECO:0007669"/>
    <property type="project" value="UniProtKB-SubCell"/>
</dbReference>
<dbReference type="CDD" id="cd04606">
    <property type="entry name" value="CBS_pair_Mg_transporter"/>
    <property type="match status" value="1"/>
</dbReference>
<evidence type="ECO:0000256" key="9">
    <source>
        <dbReference type="RuleBase" id="RU362011"/>
    </source>
</evidence>
<comment type="caution">
    <text evidence="9">Lacks conserved residue(s) required for the propagation of feature annotation.</text>
</comment>
<feature type="transmembrane region" description="Helical" evidence="9">
    <location>
        <begin position="415"/>
        <end position="435"/>
    </location>
</feature>
<dbReference type="STRING" id="585529.HMPREF0291_10475"/>
<evidence type="ECO:0000313" key="12">
    <source>
        <dbReference type="Proteomes" id="UP000004208"/>
    </source>
</evidence>
<dbReference type="InterPro" id="IPR000644">
    <property type="entry name" value="CBS_dom"/>
</dbReference>
<dbReference type="HOGENOM" id="CLU_037408_2_2_11"/>
<keyword evidence="8" id="KW-0129">CBS domain</keyword>
<sequence>MLSQARRVNYVMTSDTSGRTIFSSYSDFAGRDIPLPSSFGISRGERTSMATVEQHDALLELERMIESHDIDGDHAEKICGLLEEAQLNDIIWLIERSPVKRSAVLFRLLSPERAGAVFDALDPNHQADMVRALGDDEVAAFFEEMGAEDRVMLLDELPAPVADRLLKELNEQDQENTNVVLGYEKGSVGRVMSPEIPEIYGDMTAQEVANLLREEAEELETIYTIPVMDEDRQLVGIVKMRDLFLADANDLVSDLVQDSPWAQAEDDAEDTARWFLPLALLAIPVVDNNNRLVGIFTFDEAQAVVESEDTEDSARQGGSEALKRPYLSTPVFTLMRSRIVWLLVLAISAILTVQVLDVFEGKLEQAVVLSLFIPLLTGTGGNTGNQAATTVTRALALGDVHKADILKVMWREIRVGFMLGAVLGSIGFVLASLVYDLDIGIIIGSTLLAICTMSATVGGAMPIVAKTVGADPAVFSNPFISTFCDATGLIIYFLIATSVLGL</sequence>
<dbReference type="GO" id="GO:0046872">
    <property type="term" value="F:metal ion binding"/>
    <property type="evidence" value="ECO:0007669"/>
    <property type="project" value="UniProtKB-KW"/>
</dbReference>
<dbReference type="SUPFAM" id="SSF158791">
    <property type="entry name" value="MgtE N-terminal domain-like"/>
    <property type="match status" value="1"/>
</dbReference>
<dbReference type="InterPro" id="IPR038076">
    <property type="entry name" value="MgtE_N_sf"/>
</dbReference>